<keyword evidence="2" id="KW-1133">Transmembrane helix</keyword>
<gene>
    <name evidence="3" type="ORF">g.4854</name>
</gene>
<evidence type="ECO:0000256" key="1">
    <source>
        <dbReference type="SAM" id="MobiDB-lite"/>
    </source>
</evidence>
<keyword evidence="2" id="KW-0812">Transmembrane</keyword>
<sequence length="215" mass="24275">IKPRNKNSYDKLKIIEMVIKFFILCLSVCTVGRTVARSMHIVNYNDCEDESTHKTTTTCDDLVAHETKITTKISDHSNGQDNENTIGQGDNENIATEVSADKSQQDNDGNQGGATNPSVEDASDSYVLWYYFFPWFVYFLITMAAVVLLMVLYRVIQCFMSTCPEMCPVFALIPCSVGVCHRTTVAEEKDPNCRTKDKLQLSLVNVNKHYYKLEG</sequence>
<organism evidence="3">
    <name type="scientific">Homalodisca liturata</name>
    <dbReference type="NCBI Taxonomy" id="320908"/>
    <lineage>
        <taxon>Eukaryota</taxon>
        <taxon>Metazoa</taxon>
        <taxon>Ecdysozoa</taxon>
        <taxon>Arthropoda</taxon>
        <taxon>Hexapoda</taxon>
        <taxon>Insecta</taxon>
        <taxon>Pterygota</taxon>
        <taxon>Neoptera</taxon>
        <taxon>Paraneoptera</taxon>
        <taxon>Hemiptera</taxon>
        <taxon>Auchenorrhyncha</taxon>
        <taxon>Membracoidea</taxon>
        <taxon>Cicadellidae</taxon>
        <taxon>Cicadellinae</taxon>
        <taxon>Proconiini</taxon>
        <taxon>Homalodisca</taxon>
    </lineage>
</organism>
<proteinExistence type="predicted"/>
<reference evidence="3" key="1">
    <citation type="submission" date="2015-11" db="EMBL/GenBank/DDBJ databases">
        <title>De novo transcriptome assembly of four potential Pierce s Disease insect vectors from Arizona vineyards.</title>
        <authorList>
            <person name="Tassone E.E."/>
        </authorList>
    </citation>
    <scope>NUCLEOTIDE SEQUENCE</scope>
</reference>
<feature type="non-terminal residue" evidence="3">
    <location>
        <position position="215"/>
    </location>
</feature>
<protein>
    <submittedName>
        <fullName evidence="3">Uncharacterized protein</fullName>
    </submittedName>
</protein>
<feature type="non-terminal residue" evidence="3">
    <location>
        <position position="1"/>
    </location>
</feature>
<feature type="compositionally biased region" description="Polar residues" evidence="1">
    <location>
        <begin position="106"/>
        <end position="118"/>
    </location>
</feature>
<accession>A0A1B6JBZ7</accession>
<dbReference type="EMBL" id="GECU01011021">
    <property type="protein sequence ID" value="JAS96685.1"/>
    <property type="molecule type" value="Transcribed_RNA"/>
</dbReference>
<dbReference type="AlphaFoldDB" id="A0A1B6JBZ7"/>
<feature type="transmembrane region" description="Helical" evidence="2">
    <location>
        <begin position="135"/>
        <end position="156"/>
    </location>
</feature>
<keyword evidence="2" id="KW-0472">Membrane</keyword>
<evidence type="ECO:0000256" key="2">
    <source>
        <dbReference type="SAM" id="Phobius"/>
    </source>
</evidence>
<name>A0A1B6JBZ7_9HEMI</name>
<feature type="region of interest" description="Disordered" evidence="1">
    <location>
        <begin position="99"/>
        <end position="118"/>
    </location>
</feature>
<feature type="transmembrane region" description="Helical" evidence="2">
    <location>
        <begin position="12"/>
        <end position="36"/>
    </location>
</feature>
<evidence type="ECO:0000313" key="3">
    <source>
        <dbReference type="EMBL" id="JAS96685.1"/>
    </source>
</evidence>